<dbReference type="RefSeq" id="WP_376734843.1">
    <property type="nucleotide sequence ID" value="NZ_JAYMRP010000029.1"/>
</dbReference>
<gene>
    <name evidence="2" type="ORF">VSS16_26730</name>
</gene>
<name>A0ABV5EHF4_9ACTN</name>
<accession>A0ABV5EHF4</accession>
<sequence length="3169" mass="343241">MLADWYFCSALGLTTHQTKDYLDITQILRSPRSKGPELHAALERLARQEEVVRLHALRSVLECAPAVRDDPALADAATAVWAGLLAGDDEEHTLTERDLPEAELRHTLGDLLGEALFPLPPDFAERVCAAVERTPAPPDSADQPRHPTPPLPYHDLHEHSLDAVALVLLDLAARQRPDVVAATWRSKRRLSLARAALQGKSGRWPLLLAASALTRLKDPETGSEIRAALAASGQGAGHLEPDILAALASSWFGHAGEQEGPDLELLEAEIARGGLYRGWSDRGKSAADVQTAVRDRLGVVGKGPILSLGIVLWQLTLWDLAADHNPLETARRTGRWWAAPTGGRFPGSATAGLSVPWARRSDDDDRRAVWWLTRAAAVHWTEGPGQPLAPEQRVAAPGEPGRAPFAACSPWIERKNDFFRPDAKLTPKKAAEESRFVTADRPVLLLQLAAVSVVSVHLLRLTGANGGPEAQRAHDHLVGVLFHAADVFHDPRFLTFLRKLKQGTAETTDLPAYVTPSLAALIWHARTTVDHAGRGSFPEIGSRMLADFLIDGPGTVRSTDAACSRGLEWRRLFVRPAWNIARLWIYEASSGARRSPVTGAAADGWYDGENSCARRLLAIGAQRMTELDEHRKPESDPTSQRPFHSLLIRDFEGADAPRPDWMSQLDTPLPNGRERTYIAYEDLLSAAPYPLTEWKRRRTRIEELTREGASLLAMRTVRLAALLDQSGPGNVDEPAWVEEWHDSMARVNAPDQWARSIRAAAVRLFGPPDARYDSSATAQDGLRQILEVVVDSIVEFSPSAPRYYQLLLERVARAGGRLSPETMNRLRARTVDAVRRRHDPDRLLPVQGGPLDELETRKARQAIEAELRLLVRALAETPLAWDGRRNLGMIVSDSWRESVLTPATSLVTAESAAFTSRTEQAAPDARLVVARVLDHFRGRDQFLVLPHRLGGEQGGEPEDLVALPAVERGRLLERWRKRGRSQWVVGVVCADSAGDRTEEHTEADHAEDLVLVNWGGPEPLPAHGGGTHWWRTGDLCRVEVRWNSDIRRWQQANPLLETLPRCTARAGEARPARLEHSGERDQVPVVLSVEGAMRPFAEAADSLHMAWLRWQPDLSRRWSEPDGTSETVARWDDTLNCWLPADRTLVELIADDLPYRGEGECRATVLVYTGSVLAPASGLPGGRHFVTAAGRSYLLRDEDWATPLEKLDEVLRHGPGTLVYAGLAPGARLMLLADPPKGAEARWPSLARGNGCDLRNTAWLKLFSGAEGEHWEAELTDGRWTVDVSRARNYPRGAGFPPRVTVRGLDGTPGTRCAFHPEPWENTVVQAARAEVLGEALSGKPLSGHDTAPSRERFEFFWNVTERTVLPVERFFGGRQVTWGTVEALVKDGMTVQVDRSSLPFGRVPAPHRGLPLVEITRCRARDGDPALPTAPLSDADFLTRLSKNAATPPGSPAPAGQLPADRTVRGVVTDILRREDGTSHGYQVWLDLDGRLVPATLPAGSFTRHHRRNGETFTALRSATPGGAWAFVPRRHKVFGQALHRCQDAERPPQGGQRYLGLAGARAYYAHPEGGPLISVPAGDVAKTPVGHGGTVVADLGTGRPLDSAPRRRLLVRADGLEVVGDAPEHGGTQGHVTEVTLRAWRREGGLVALHRGLTVRARATASAGVPAGQPTRTREEEWREQLDNGETVTLRGRLLGNGTLLASGVTVPLVAGDAPHIVGSSYGDDAEALLVQSGSLLLASTRDAPPRDPARFAAAVTGAPEGMPVPRRPLVRDVYYVGAEHRDGVLVRRFEWGNGLTAELGPDRLTVNGRRCGDDQAFPLHHGDRLTALKVSVKADGVAVVDIRPEDVEIQVGHQAYVEADEGIVHQLELAVDPRTRSVVVRKVRLRGTTVSGAASDHSSTCPIAAELDSRSRDEVLAAVQATPHTAEDLAALQILARLDRDAYVRDQKCRRFTYVQARLSAVRAGGVVDGEHVFMMAGTVQSTGNDAFIDFRLPGRPLIPPGQKRPLTVRVRKRQFSAREYLLPRLVAEERPGYYDAAVMLVSLQQDEQTKRWSGDLMNPPARDPAALTGAVRQAGGRLLAVLTNNRNKIEVRPGVVYTLPERIQGPAAVRGAGRGALVVVSEVPGGLRLDLAQDADRSFVPEDSSRPAVALPKDTLLGASGRGHPDGGGQFTAAGLRGMSVTAEEGHGEGLLATPHPKLAVLRRTGGKVTVARPVGEPVRAARVRTDGDRPQAEVVLHEGSPRRPDGRPVLPSFVLPWALLSFRDAEPERLRHLCRTTTWSYHDTTTSHTLADGTVKAPPDDISARSLAVEPVFFDEEAGAWTLRYRPERIRWYGMPATVLTEHPCDPEQLYFPSVHTVAAPSVPARGGEPHGLWLELSPGRVVEVGGRLLMGPGRQVLERLDWSLFGPGDQVHLEIVRDELTALRRLRLVKWQPGPRSALFPSGAEHHGGSGRALLPVARVDARRGALHLGHGDYTLTYPAGADAERYRSGQAVALHRSNHVTRHDLRQQPSAGDTALLGWAGGRLRVLGLHGAAVRPADPTDTFWPGAGWLYDALSGPESAEAVAALGGALPVTLEEPDEDGTVVVSRRLQPTSALARAGLLRLEAVAALGSALVLRAGPALHLLAVSDVVRGTPCAHAAEVAAALARARRLVWLRLSGTPGRRLKTEAHLAAPARRPHSDEFDAVPFAAVGPDDAPAGVLVHTPHDQGYRWLPTELLSWAGQLTATEISAALVAPGTPLPVREQRSGEVSAVGVRRVWRARQNLALGSKLRVEPLPSCGAPADETPSRPEGHLALAQPYGMLVRLTAPAKERSSGRARDTEVAALGQGGPFGVQVMPSDTRRVTLDLPSRVAEERACDAARHHAAIADDHRTWLAEGWAMGPFTRVANADAAVLRAWPATVRDSWPGPQHQSGQETEPTDTGPSFAALRQWLDVHGAEAFGLRQEEELELAPTLAACLLMAHLGAENPDLGRGAVLLAYQTGLRAGRSLHVEPVIRTWMSAAAQRRLPDGTAPAPSGSPLDARLATLSLPATVNRAGLESILRFGHGVLGRVDADTLAHRLDGTARAVLAAVGQVSADMDLRAGASALAVVADLGRALHPPHEEAVAQATLLPPQTDLLAGILTRVVSEGSLPLLPVPARLSRPGEQLARRVLRTSSAQPPQ</sequence>
<protein>
    <recommendedName>
        <fullName evidence="4">DNA-binding protein</fullName>
    </recommendedName>
</protein>
<feature type="region of interest" description="Disordered" evidence="1">
    <location>
        <begin position="2909"/>
        <end position="2930"/>
    </location>
</feature>
<reference evidence="2 3" key="1">
    <citation type="submission" date="2024-01" db="EMBL/GenBank/DDBJ databases">
        <title>Genome mining of biosynthetic gene clusters to explore secondary metabolites of Streptomyces sp.</title>
        <authorList>
            <person name="Baig A."/>
            <person name="Ajitkumar Shintre N."/>
            <person name="Kumar H."/>
            <person name="Anbarasu A."/>
            <person name="Ramaiah S."/>
        </authorList>
    </citation>
    <scope>NUCLEOTIDE SEQUENCE [LARGE SCALE GENOMIC DNA]</scope>
    <source>
        <strain evidence="2 3">A57</strain>
    </source>
</reference>
<keyword evidence="3" id="KW-1185">Reference proteome</keyword>
<dbReference type="Proteomes" id="UP001585080">
    <property type="component" value="Unassembled WGS sequence"/>
</dbReference>
<evidence type="ECO:0000256" key="1">
    <source>
        <dbReference type="SAM" id="MobiDB-lite"/>
    </source>
</evidence>
<dbReference type="EMBL" id="JAYMRP010000029">
    <property type="protein sequence ID" value="MFB8776293.1"/>
    <property type="molecule type" value="Genomic_DNA"/>
</dbReference>
<evidence type="ECO:0000313" key="2">
    <source>
        <dbReference type="EMBL" id="MFB8776293.1"/>
    </source>
</evidence>
<comment type="caution">
    <text evidence="2">The sequence shown here is derived from an EMBL/GenBank/DDBJ whole genome shotgun (WGS) entry which is preliminary data.</text>
</comment>
<proteinExistence type="predicted"/>
<evidence type="ECO:0000313" key="3">
    <source>
        <dbReference type="Proteomes" id="UP001585080"/>
    </source>
</evidence>
<evidence type="ECO:0008006" key="4">
    <source>
        <dbReference type="Google" id="ProtNLM"/>
    </source>
</evidence>
<feature type="compositionally biased region" description="Polar residues" evidence="1">
    <location>
        <begin position="2916"/>
        <end position="2929"/>
    </location>
</feature>
<organism evidence="2 3">
    <name type="scientific">Streptomyces broussonetiae</name>
    <dbReference type="NCBI Taxonomy" id="2686304"/>
    <lineage>
        <taxon>Bacteria</taxon>
        <taxon>Bacillati</taxon>
        <taxon>Actinomycetota</taxon>
        <taxon>Actinomycetes</taxon>
        <taxon>Kitasatosporales</taxon>
        <taxon>Streptomycetaceae</taxon>
        <taxon>Streptomyces</taxon>
    </lineage>
</organism>